<evidence type="ECO:0000313" key="12">
    <source>
        <dbReference type="Proteomes" id="UP000028826"/>
    </source>
</evidence>
<keyword evidence="3 9" id="KW-0813">Transport</keyword>
<feature type="transmembrane region" description="Helical" evidence="9">
    <location>
        <begin position="183"/>
        <end position="204"/>
    </location>
</feature>
<organism evidence="11 12">
    <name type="scientific">Haematobacter massiliensis</name>
    <dbReference type="NCBI Taxonomy" id="195105"/>
    <lineage>
        <taxon>Bacteria</taxon>
        <taxon>Pseudomonadati</taxon>
        <taxon>Pseudomonadota</taxon>
        <taxon>Alphaproteobacteria</taxon>
        <taxon>Rhodobacterales</taxon>
        <taxon>Paracoccaceae</taxon>
        <taxon>Haematobacter</taxon>
    </lineage>
</organism>
<dbReference type="GO" id="GO:0006865">
    <property type="term" value="P:amino acid transport"/>
    <property type="evidence" value="ECO:0007669"/>
    <property type="project" value="UniProtKB-KW"/>
</dbReference>
<keyword evidence="5 9" id="KW-0812">Transmembrane</keyword>
<dbReference type="STRING" id="195105.CN97_18965"/>
<dbReference type="InterPro" id="IPR000515">
    <property type="entry name" value="MetI-like"/>
</dbReference>
<dbReference type="CDD" id="cd06261">
    <property type="entry name" value="TM_PBP2"/>
    <property type="match status" value="1"/>
</dbReference>
<evidence type="ECO:0000256" key="6">
    <source>
        <dbReference type="ARBA" id="ARBA00022970"/>
    </source>
</evidence>
<dbReference type="GO" id="GO:0043190">
    <property type="term" value="C:ATP-binding cassette (ABC) transporter complex"/>
    <property type="evidence" value="ECO:0007669"/>
    <property type="project" value="InterPro"/>
</dbReference>
<dbReference type="Proteomes" id="UP000028826">
    <property type="component" value="Unassembled WGS sequence"/>
</dbReference>
<dbReference type="Gene3D" id="1.10.3720.10">
    <property type="entry name" value="MetI-like"/>
    <property type="match status" value="1"/>
</dbReference>
<evidence type="ECO:0000313" key="11">
    <source>
        <dbReference type="EMBL" id="KFI28358.1"/>
    </source>
</evidence>
<dbReference type="Pfam" id="PF00528">
    <property type="entry name" value="BPD_transp_1"/>
    <property type="match status" value="1"/>
</dbReference>
<comment type="similarity">
    <text evidence="2">Belongs to the binding-protein-dependent transport system permease family. HisMQ subfamily.</text>
</comment>
<dbReference type="PANTHER" id="PTHR30614:SF0">
    <property type="entry name" value="L-CYSTINE TRANSPORT SYSTEM PERMEASE PROTEIN TCYL"/>
    <property type="match status" value="1"/>
</dbReference>
<feature type="transmembrane region" description="Helical" evidence="9">
    <location>
        <begin position="20"/>
        <end position="41"/>
    </location>
</feature>
<keyword evidence="6" id="KW-0029">Amino-acid transport</keyword>
<evidence type="ECO:0000256" key="9">
    <source>
        <dbReference type="RuleBase" id="RU363032"/>
    </source>
</evidence>
<evidence type="ECO:0000256" key="5">
    <source>
        <dbReference type="ARBA" id="ARBA00022692"/>
    </source>
</evidence>
<reference evidence="11 12" key="1">
    <citation type="submission" date="2014-03" db="EMBL/GenBank/DDBJ databases">
        <title>Genome of Haematobacter massiliensis CCUG 47968.</title>
        <authorList>
            <person name="Wang D."/>
            <person name="Wang G."/>
        </authorList>
    </citation>
    <scope>NUCLEOTIDE SEQUENCE [LARGE SCALE GENOMIC DNA]</scope>
    <source>
        <strain evidence="11 12">CCUG 47968</strain>
    </source>
</reference>
<keyword evidence="7 9" id="KW-1133">Transmembrane helix</keyword>
<evidence type="ECO:0000256" key="2">
    <source>
        <dbReference type="ARBA" id="ARBA00010072"/>
    </source>
</evidence>
<keyword evidence="12" id="KW-1185">Reference proteome</keyword>
<evidence type="ECO:0000256" key="3">
    <source>
        <dbReference type="ARBA" id="ARBA00022448"/>
    </source>
</evidence>
<dbReference type="eggNOG" id="COG0765">
    <property type="taxonomic scope" value="Bacteria"/>
</dbReference>
<gene>
    <name evidence="11" type="ORF">CN97_18965</name>
</gene>
<feature type="domain" description="ABC transmembrane type-1" evidence="10">
    <location>
        <begin position="15"/>
        <end position="204"/>
    </location>
</feature>
<comment type="subcellular location">
    <subcellularLocation>
        <location evidence="1">Cell inner membrane</location>
        <topology evidence="1">Multi-pass membrane protein</topology>
    </subcellularLocation>
    <subcellularLocation>
        <location evidence="9">Cell membrane</location>
        <topology evidence="9">Multi-pass membrane protein</topology>
    </subcellularLocation>
</comment>
<comment type="caution">
    <text evidence="11">The sequence shown here is derived from an EMBL/GenBank/DDBJ whole genome shotgun (WGS) entry which is preliminary data.</text>
</comment>
<proteinExistence type="inferred from homology"/>
<dbReference type="SUPFAM" id="SSF161098">
    <property type="entry name" value="MetI-like"/>
    <property type="match status" value="1"/>
</dbReference>
<keyword evidence="4" id="KW-1003">Cell membrane</keyword>
<keyword evidence="8 9" id="KW-0472">Membrane</keyword>
<dbReference type="OrthoDB" id="9814550at2"/>
<evidence type="ECO:0000259" key="10">
    <source>
        <dbReference type="PROSITE" id="PS50928"/>
    </source>
</evidence>
<dbReference type="EMBL" id="JGYG01000008">
    <property type="protein sequence ID" value="KFI28358.1"/>
    <property type="molecule type" value="Genomic_DNA"/>
</dbReference>
<dbReference type="InterPro" id="IPR014342">
    <property type="entry name" value="Ectoine_EhuC"/>
</dbReference>
<dbReference type="NCBIfam" id="TIGR01726">
    <property type="entry name" value="HEQRo_perm_3TM"/>
    <property type="match status" value="1"/>
</dbReference>
<protein>
    <submittedName>
        <fullName evidence="11">Amino acid ABC transporter permease</fullName>
    </submittedName>
</protein>
<dbReference type="NCBIfam" id="TIGR03004">
    <property type="entry name" value="ectoine_ehuC"/>
    <property type="match status" value="1"/>
</dbReference>
<evidence type="ECO:0000256" key="1">
    <source>
        <dbReference type="ARBA" id="ARBA00004429"/>
    </source>
</evidence>
<dbReference type="PROSITE" id="PS50928">
    <property type="entry name" value="ABC_TM1"/>
    <property type="match status" value="1"/>
</dbReference>
<dbReference type="GO" id="GO:0022857">
    <property type="term" value="F:transmembrane transporter activity"/>
    <property type="evidence" value="ECO:0007669"/>
    <property type="project" value="InterPro"/>
</dbReference>
<dbReference type="InterPro" id="IPR010065">
    <property type="entry name" value="AA_ABC_transptr_permease_3TM"/>
</dbReference>
<name>A0A086Y258_9RHOB</name>
<accession>A0A086Y258</accession>
<dbReference type="PANTHER" id="PTHR30614">
    <property type="entry name" value="MEMBRANE COMPONENT OF AMINO ACID ABC TRANSPORTER"/>
    <property type="match status" value="1"/>
</dbReference>
<sequence>MGDWFGYLMLILNGAKVTILLTVLGSILAICVAFAAGLGRLSRIAVIRWFSTAYIEFFRGTSIFVQLFWIYFVLPMTGLWTPTPMQAGILALGLNVGAYGAEVVRGAILSVPRDQHEACTAVNLTRFQRMRHVILPQALPLMLPTFCNNAIELLKATSVVSLISLADMTFQAQVVRSQTGNTFLPFVTILILYFAMSSVISYAVRAYERRVTRGLDGVR</sequence>
<evidence type="ECO:0000256" key="4">
    <source>
        <dbReference type="ARBA" id="ARBA00022475"/>
    </source>
</evidence>
<feature type="transmembrane region" description="Helical" evidence="9">
    <location>
        <begin position="53"/>
        <end position="74"/>
    </location>
</feature>
<evidence type="ECO:0000256" key="7">
    <source>
        <dbReference type="ARBA" id="ARBA00022989"/>
    </source>
</evidence>
<dbReference type="InterPro" id="IPR043429">
    <property type="entry name" value="ArtM/GltK/GlnP/TcyL/YhdX-like"/>
</dbReference>
<dbReference type="InterPro" id="IPR035906">
    <property type="entry name" value="MetI-like_sf"/>
</dbReference>
<evidence type="ECO:0000256" key="8">
    <source>
        <dbReference type="ARBA" id="ARBA00023136"/>
    </source>
</evidence>
<dbReference type="AlphaFoldDB" id="A0A086Y258"/>